<dbReference type="InterPro" id="IPR027482">
    <property type="entry name" value="Sec1-like_dom2"/>
</dbReference>
<dbReference type="Gene3D" id="3.90.830.10">
    <property type="entry name" value="Syntaxin Binding Protein 1, Chain A, domain 2"/>
    <property type="match status" value="1"/>
</dbReference>
<evidence type="ECO:0000256" key="1">
    <source>
        <dbReference type="ARBA" id="ARBA00009884"/>
    </source>
</evidence>
<sequence length="644" mass="71751">MDASVTLERKLQGFQLVAQEKLQAILCSIPGKKELILEPELIKPLEHVCTASWLKLKGIQRIYKYDVKQRLPRSADQVHIYMIRSQLSTYQSLLRQMQPLAMETPHESTDMALQLFHIICVPSCYAYFHMLLEQAGLWGLVQLHHYNWDFIYLDRGVLSLELPNLYECLYLQNNTSGLPAVAQSLRLLQMLCGKPTVMLSFGSYSTQLVQLLQALGSVPEPSTAADFGAWIIIDRDRDYASSLLTPAIYAGLLLEVFQLRAGEILIDNAQNKIESQKLKLLQGKIPGVTPKGKTSVIRLNSACDEIYGDIRYKHFAQASSLVHAQVKALGLELQKLNDLQLEEMHDYVARKLPKLTELKAKVLLHLSASEIVIQMLGNYRRLQALEEDILNNVSRKRLLTEIDELLTTDGQRYNTLRLFCLMHLCVGVVPEELQSFARNYCNLFGHRNLGVFQQLAQAGLLPMLLSDRKTSTKLLANLPLPKFQQTEFQANANRLKLLTSSEDAAEANAASNPQLVLSKSCPSFVFNGMYIPLAAQLCSIMLNTNNAEQLANKLAMIEGLQLSVAGQAYTPKSYASQFKAATTIVPSDVFPLRQRNLFVFVIGGANYAEIAACDFVAKLSGAQITVASDSILAGSDLIAAAFNN</sequence>
<dbReference type="InterPro" id="IPR043154">
    <property type="entry name" value="Sec-1-like_dom1"/>
</dbReference>
<dbReference type="OrthoDB" id="10262528at2759"/>
<dbReference type="InterPro" id="IPR036045">
    <property type="entry name" value="Sec1-like_sf"/>
</dbReference>
<dbReference type="OMA" id="QVHIYMI"/>
<organism evidence="2 3">
    <name type="scientific">Drosophila busckii</name>
    <name type="common">Fruit fly</name>
    <dbReference type="NCBI Taxonomy" id="30019"/>
    <lineage>
        <taxon>Eukaryota</taxon>
        <taxon>Metazoa</taxon>
        <taxon>Ecdysozoa</taxon>
        <taxon>Arthropoda</taxon>
        <taxon>Hexapoda</taxon>
        <taxon>Insecta</taxon>
        <taxon>Pterygota</taxon>
        <taxon>Neoptera</taxon>
        <taxon>Endopterygota</taxon>
        <taxon>Diptera</taxon>
        <taxon>Brachycera</taxon>
        <taxon>Muscomorpha</taxon>
        <taxon>Ephydroidea</taxon>
        <taxon>Drosophilidae</taxon>
        <taxon>Drosophila</taxon>
    </lineage>
</organism>
<dbReference type="SMR" id="A0A0M3QY62"/>
<dbReference type="Gene3D" id="3.40.50.2060">
    <property type="match status" value="1"/>
</dbReference>
<dbReference type="PANTHER" id="PTHR11679">
    <property type="entry name" value="VESICLE PROTEIN SORTING-ASSOCIATED"/>
    <property type="match status" value="1"/>
</dbReference>
<proteinExistence type="inferred from homology"/>
<dbReference type="Proteomes" id="UP000494163">
    <property type="component" value="Chromosome 3R"/>
</dbReference>
<dbReference type="GO" id="GO:0016192">
    <property type="term" value="P:vesicle-mediated transport"/>
    <property type="evidence" value="ECO:0007669"/>
    <property type="project" value="InterPro"/>
</dbReference>
<dbReference type="InterPro" id="IPR043127">
    <property type="entry name" value="Sec-1-like_dom3a"/>
</dbReference>
<accession>A0A0M3QY62</accession>
<protein>
    <submittedName>
        <fullName evidence="2">Vps33B</fullName>
    </submittedName>
</protein>
<dbReference type="AlphaFoldDB" id="A0A0M3QY62"/>
<keyword evidence="3" id="KW-1185">Reference proteome</keyword>
<comment type="similarity">
    <text evidence="1">Belongs to the STXBP/unc-18/SEC1 family.</text>
</comment>
<name>A0A0M3QY62_DROBS</name>
<dbReference type="Gene3D" id="3.40.50.1910">
    <property type="match status" value="2"/>
</dbReference>
<reference evidence="2 3" key="1">
    <citation type="submission" date="2015-08" db="EMBL/GenBank/DDBJ databases">
        <title>Ancestral chromatin configuration constrains chromatin evolution on differentiating sex chromosomes in Drosophila.</title>
        <authorList>
            <person name="Zhou Q."/>
            <person name="Bachtrog D."/>
        </authorList>
    </citation>
    <scope>NUCLEOTIDE SEQUENCE [LARGE SCALE GENOMIC DNA]</scope>
    <source>
        <tissue evidence="2">Whole larvae</tissue>
    </source>
</reference>
<dbReference type="InterPro" id="IPR043155">
    <property type="entry name" value="VPS33_dom3b"/>
</dbReference>
<dbReference type="Gene3D" id="1.25.40.850">
    <property type="match status" value="1"/>
</dbReference>
<dbReference type="STRING" id="30019.A0A0M3QY62"/>
<gene>
    <name evidence="2" type="ORF">Dbus_chr3Rg1873</name>
</gene>
<dbReference type="EMBL" id="CP012526">
    <property type="protein sequence ID" value="ALC47123.1"/>
    <property type="molecule type" value="Genomic_DNA"/>
</dbReference>
<dbReference type="SUPFAM" id="SSF56815">
    <property type="entry name" value="Sec1/munc18-like (SM) proteins"/>
    <property type="match status" value="1"/>
</dbReference>
<evidence type="ECO:0000313" key="3">
    <source>
        <dbReference type="Proteomes" id="UP000494163"/>
    </source>
</evidence>
<evidence type="ECO:0000313" key="2">
    <source>
        <dbReference type="EMBL" id="ALC47123.1"/>
    </source>
</evidence>
<dbReference type="Pfam" id="PF00995">
    <property type="entry name" value="Sec1"/>
    <property type="match status" value="1"/>
</dbReference>
<dbReference type="InterPro" id="IPR001619">
    <property type="entry name" value="Sec1-like"/>
</dbReference>